<evidence type="ECO:0000256" key="1">
    <source>
        <dbReference type="ARBA" id="ARBA00009865"/>
    </source>
</evidence>
<comment type="caution">
    <text evidence="9">The sequence shown here is derived from an EMBL/GenBank/DDBJ whole genome shotgun (WGS) entry which is preliminary data.</text>
</comment>
<feature type="site" description="Important for catalytic activity, responsible for pKa modulation of the active site Glu and correct orientation of both the proton donor and substrate" evidence="6">
    <location>
        <position position="249"/>
    </location>
</feature>
<evidence type="ECO:0008006" key="11">
    <source>
        <dbReference type="Google" id="ProtNLM"/>
    </source>
</evidence>
<dbReference type="CDD" id="cd08999">
    <property type="entry name" value="GH43_ABN-like"/>
    <property type="match status" value="1"/>
</dbReference>
<feature type="active site" description="Proton donor" evidence="5">
    <location>
        <position position="320"/>
    </location>
</feature>
<dbReference type="PANTHER" id="PTHR42812:SF5">
    <property type="entry name" value="ENDO-ARABINASE"/>
    <property type="match status" value="1"/>
</dbReference>
<dbReference type="Proteomes" id="UP000177622">
    <property type="component" value="Unassembled WGS sequence"/>
</dbReference>
<dbReference type="InterPro" id="IPR051795">
    <property type="entry name" value="Glycosyl_Hydrlase_43"/>
</dbReference>
<keyword evidence="8" id="KW-0812">Transmembrane</keyword>
<keyword evidence="2" id="KW-0732">Signal</keyword>
<dbReference type="OrthoDB" id="3879658at2759"/>
<dbReference type="Pfam" id="PF04616">
    <property type="entry name" value="Glyco_hydro_43"/>
    <property type="match status" value="1"/>
</dbReference>
<proteinExistence type="inferred from homology"/>
<comment type="similarity">
    <text evidence="1 7">Belongs to the glycosyl hydrolase 43 family.</text>
</comment>
<evidence type="ECO:0000256" key="4">
    <source>
        <dbReference type="ARBA" id="ARBA00023295"/>
    </source>
</evidence>
<keyword evidence="8" id="KW-1133">Transmembrane helix</keyword>
<dbReference type="GO" id="GO:0004553">
    <property type="term" value="F:hydrolase activity, hydrolyzing O-glycosyl compounds"/>
    <property type="evidence" value="ECO:0007669"/>
    <property type="project" value="InterPro"/>
</dbReference>
<dbReference type="Gene3D" id="2.115.10.20">
    <property type="entry name" value="Glycosyl hydrolase domain, family 43"/>
    <property type="match status" value="1"/>
</dbReference>
<evidence type="ECO:0000256" key="8">
    <source>
        <dbReference type="SAM" id="Phobius"/>
    </source>
</evidence>
<dbReference type="InterPro" id="IPR023296">
    <property type="entry name" value="Glyco_hydro_beta-prop_sf"/>
</dbReference>
<keyword evidence="8" id="KW-0472">Membrane</keyword>
<feature type="transmembrane region" description="Helical" evidence="8">
    <location>
        <begin position="64"/>
        <end position="87"/>
    </location>
</feature>
<sequence length="436" mass="47537">MENKSTILPVVTEKPLAPSIQSVPRSETSGHTSQPSLEAKAVIILEKEPKKRFFARPWGPRQKVAVGALGFVWIALIALTIALPIYFTKTFGFAKDTDGYWQIPQPNEDSSYRSEANRPVFALMNFPDPGLIEHNGTWFAYGTNPRKRNADTIHVPVATSTNFVNWTLHEGYDALPNLGGWEKKVNHWAPDVIQRDDGKFVMYYSGEVKNWGSFHCVGVAVSNGTDPLGPYIPEDKPLACPHDLGGAIDPSPFRDADGTLYVVYKGDGNSIGHGGNCNNGKKPIVSVPILLQELKSDGVTTVGKPKKILDIDDTDGPLVEAPDLMRTDNGVYYLFFSSHCYTSLGYNVKYAHSTSIEGPYKRADRPLLQTADWDLLGPGGATVSADGKKIVFHANCGSHRCMYAGAIDIKADNTVVMSSLLGSESLTSTNSTVSSR</sequence>
<dbReference type="SUPFAM" id="SSF75005">
    <property type="entry name" value="Arabinanase/levansucrase/invertase"/>
    <property type="match status" value="1"/>
</dbReference>
<gene>
    <name evidence="9" type="ORF">PENARI_c002G04983</name>
</gene>
<evidence type="ECO:0000313" key="9">
    <source>
        <dbReference type="EMBL" id="OGE56790.1"/>
    </source>
</evidence>
<evidence type="ECO:0000256" key="5">
    <source>
        <dbReference type="PIRSR" id="PIRSR606710-1"/>
    </source>
</evidence>
<evidence type="ECO:0000256" key="7">
    <source>
        <dbReference type="RuleBase" id="RU361187"/>
    </source>
</evidence>
<evidence type="ECO:0000256" key="2">
    <source>
        <dbReference type="ARBA" id="ARBA00022729"/>
    </source>
</evidence>
<dbReference type="RefSeq" id="XP_022492217.1">
    <property type="nucleotide sequence ID" value="XM_022627480.1"/>
</dbReference>
<organism evidence="9 10">
    <name type="scientific">Penicillium arizonense</name>
    <dbReference type="NCBI Taxonomy" id="1835702"/>
    <lineage>
        <taxon>Eukaryota</taxon>
        <taxon>Fungi</taxon>
        <taxon>Dikarya</taxon>
        <taxon>Ascomycota</taxon>
        <taxon>Pezizomycotina</taxon>
        <taxon>Eurotiomycetes</taxon>
        <taxon>Eurotiomycetidae</taxon>
        <taxon>Eurotiales</taxon>
        <taxon>Aspergillaceae</taxon>
        <taxon>Penicillium</taxon>
    </lineage>
</organism>
<feature type="active site" description="Proton acceptor" evidence="5">
    <location>
        <position position="128"/>
    </location>
</feature>
<evidence type="ECO:0000313" key="10">
    <source>
        <dbReference type="Proteomes" id="UP000177622"/>
    </source>
</evidence>
<reference evidence="9 10" key="1">
    <citation type="journal article" date="2016" name="Sci. Rep.">
        <title>Penicillium arizonense, a new, genome sequenced fungal species, reveals a high chemical diversity in secreted metabolites.</title>
        <authorList>
            <person name="Grijseels S."/>
            <person name="Nielsen J.C."/>
            <person name="Randelovic M."/>
            <person name="Nielsen J."/>
            <person name="Nielsen K.F."/>
            <person name="Workman M."/>
            <person name="Frisvad J.C."/>
        </authorList>
    </citation>
    <scope>NUCLEOTIDE SEQUENCE [LARGE SCALE GENOMIC DNA]</scope>
    <source>
        <strain evidence="9 10">CBS 141311</strain>
    </source>
</reference>
<dbReference type="GO" id="GO:0005975">
    <property type="term" value="P:carbohydrate metabolic process"/>
    <property type="evidence" value="ECO:0007669"/>
    <property type="project" value="InterPro"/>
</dbReference>
<dbReference type="EMBL" id="LXJU01000002">
    <property type="protein sequence ID" value="OGE56790.1"/>
    <property type="molecule type" value="Genomic_DNA"/>
</dbReference>
<dbReference type="PANTHER" id="PTHR42812">
    <property type="entry name" value="BETA-XYLOSIDASE"/>
    <property type="match status" value="1"/>
</dbReference>
<name>A0A1F5LUP8_PENAI</name>
<evidence type="ECO:0000256" key="6">
    <source>
        <dbReference type="PIRSR" id="PIRSR606710-2"/>
    </source>
</evidence>
<dbReference type="GeneID" id="34572214"/>
<dbReference type="STRING" id="1835702.A0A1F5LUP8"/>
<evidence type="ECO:0000256" key="3">
    <source>
        <dbReference type="ARBA" id="ARBA00022801"/>
    </source>
</evidence>
<keyword evidence="3 7" id="KW-0378">Hydrolase</keyword>
<protein>
    <recommendedName>
        <fullName evidence="11">Glycosyl hydrolase family 43 protein</fullName>
    </recommendedName>
</protein>
<dbReference type="AlphaFoldDB" id="A0A1F5LUP8"/>
<dbReference type="InterPro" id="IPR006710">
    <property type="entry name" value="Glyco_hydro_43"/>
</dbReference>
<accession>A0A1F5LUP8</accession>
<keyword evidence="4 7" id="KW-0326">Glycosidase</keyword>
<keyword evidence="10" id="KW-1185">Reference proteome</keyword>